<dbReference type="AlphaFoldDB" id="A0AAV1KL75"/>
<reference evidence="1 2" key="1">
    <citation type="submission" date="2023-11" db="EMBL/GenBank/DDBJ databases">
        <authorList>
            <person name="Hedman E."/>
            <person name="Englund M."/>
            <person name="Stromberg M."/>
            <person name="Nyberg Akerstrom W."/>
            <person name="Nylinder S."/>
            <person name="Jareborg N."/>
            <person name="Kallberg Y."/>
            <person name="Kronander E."/>
        </authorList>
    </citation>
    <scope>NUCLEOTIDE SEQUENCE [LARGE SCALE GENOMIC DNA]</scope>
</reference>
<evidence type="ECO:0000313" key="2">
    <source>
        <dbReference type="Proteomes" id="UP001314205"/>
    </source>
</evidence>
<dbReference type="Proteomes" id="UP001314205">
    <property type="component" value="Unassembled WGS sequence"/>
</dbReference>
<dbReference type="EMBL" id="CAVLGL010000057">
    <property type="protein sequence ID" value="CAK1583781.1"/>
    <property type="molecule type" value="Genomic_DNA"/>
</dbReference>
<sequence>MDRCVNCGLAISRCNTIGKRVLLDQATLSVIRERCAPEPVNNNDYACQACWDLAQEVVLGKRSIDEPRPVGHSTVCLRCERSLLSQRITHQLQTNSPRVLRIFNVIREWIMPQIVAETSRICHSC</sequence>
<organism evidence="1 2">
    <name type="scientific">Parnassius mnemosyne</name>
    <name type="common">clouded apollo</name>
    <dbReference type="NCBI Taxonomy" id="213953"/>
    <lineage>
        <taxon>Eukaryota</taxon>
        <taxon>Metazoa</taxon>
        <taxon>Ecdysozoa</taxon>
        <taxon>Arthropoda</taxon>
        <taxon>Hexapoda</taxon>
        <taxon>Insecta</taxon>
        <taxon>Pterygota</taxon>
        <taxon>Neoptera</taxon>
        <taxon>Endopterygota</taxon>
        <taxon>Lepidoptera</taxon>
        <taxon>Glossata</taxon>
        <taxon>Ditrysia</taxon>
        <taxon>Papilionoidea</taxon>
        <taxon>Papilionidae</taxon>
        <taxon>Parnassiinae</taxon>
        <taxon>Parnassini</taxon>
        <taxon>Parnassius</taxon>
        <taxon>Driopa</taxon>
    </lineage>
</organism>
<name>A0AAV1KL75_9NEOP</name>
<comment type="caution">
    <text evidence="1">The sequence shown here is derived from an EMBL/GenBank/DDBJ whole genome shotgun (WGS) entry which is preliminary data.</text>
</comment>
<gene>
    <name evidence="1" type="ORF">PARMNEM_LOCUS5132</name>
</gene>
<proteinExistence type="predicted"/>
<evidence type="ECO:0000313" key="1">
    <source>
        <dbReference type="EMBL" id="CAK1583781.1"/>
    </source>
</evidence>
<protein>
    <submittedName>
        <fullName evidence="1">Uncharacterized protein</fullName>
    </submittedName>
</protein>
<keyword evidence="2" id="KW-1185">Reference proteome</keyword>
<accession>A0AAV1KL75</accession>